<dbReference type="SUPFAM" id="SSF54427">
    <property type="entry name" value="NTF2-like"/>
    <property type="match status" value="1"/>
</dbReference>
<dbReference type="Gene3D" id="3.10.450.50">
    <property type="match status" value="1"/>
</dbReference>
<keyword evidence="1" id="KW-0732">Signal</keyword>
<evidence type="ECO:0000259" key="2">
    <source>
        <dbReference type="Pfam" id="PF14534"/>
    </source>
</evidence>
<evidence type="ECO:0000313" key="3">
    <source>
        <dbReference type="EMBL" id="KFL35630.1"/>
    </source>
</evidence>
<evidence type="ECO:0000256" key="1">
    <source>
        <dbReference type="SAM" id="SignalP"/>
    </source>
</evidence>
<feature type="chain" id="PRO_5001826316" description="DUF4440 domain-containing protein" evidence="1">
    <location>
        <begin position="24"/>
        <end position="154"/>
    </location>
</feature>
<keyword evidence="4" id="KW-1185">Reference proteome</keyword>
<dbReference type="STRING" id="1121014.N788_07800"/>
<dbReference type="AlphaFoldDB" id="A0A087MFH7"/>
<reference evidence="3 4" key="2">
    <citation type="journal article" date="2015" name="Stand. Genomic Sci.">
        <title>High quality draft genomic sequence of Arenimonas donghaensis DSM 18148(T).</title>
        <authorList>
            <person name="Chen F."/>
            <person name="Wang H."/>
            <person name="Cao Y."/>
            <person name="Li X."/>
            <person name="Wang G."/>
        </authorList>
    </citation>
    <scope>NUCLEOTIDE SEQUENCE [LARGE SCALE GENOMIC DNA]</scope>
    <source>
        <strain evidence="3 4">HO3-R19</strain>
    </source>
</reference>
<comment type="caution">
    <text evidence="3">The sequence shown here is derived from an EMBL/GenBank/DDBJ whole genome shotgun (WGS) entry which is preliminary data.</text>
</comment>
<organism evidence="3 4">
    <name type="scientific">Arenimonas donghaensis DSM 18148 = HO3-R19</name>
    <dbReference type="NCBI Taxonomy" id="1121014"/>
    <lineage>
        <taxon>Bacteria</taxon>
        <taxon>Pseudomonadati</taxon>
        <taxon>Pseudomonadota</taxon>
        <taxon>Gammaproteobacteria</taxon>
        <taxon>Lysobacterales</taxon>
        <taxon>Lysobacteraceae</taxon>
        <taxon>Arenimonas</taxon>
    </lineage>
</organism>
<name>A0A087MFH7_9GAMM</name>
<dbReference type="EMBL" id="AVCJ01000050">
    <property type="protein sequence ID" value="KFL35630.1"/>
    <property type="molecule type" value="Genomic_DNA"/>
</dbReference>
<gene>
    <name evidence="3" type="ORF">N788_07800</name>
</gene>
<dbReference type="PATRIC" id="fig|1121014.3.peg.2462"/>
<sequence length="154" mass="16462">MRPALALPLLLLATACATTQAPAPSTAPDTDALAREVAAAETAFARSMAERDFETFASHIADDAIFQPGPATLRGKPAILAAWSKYFEGPEAPFSWKPETVVVLDSGQLAQSKGPVFNPAGEPILEFRSTWRREADGEWKVVFDDGTCLCPRGG</sequence>
<dbReference type="InterPro" id="IPR032710">
    <property type="entry name" value="NTF2-like_dom_sf"/>
</dbReference>
<feature type="domain" description="DUF4440" evidence="2">
    <location>
        <begin position="37"/>
        <end position="141"/>
    </location>
</feature>
<dbReference type="InterPro" id="IPR027843">
    <property type="entry name" value="DUF4440"/>
</dbReference>
<proteinExistence type="predicted"/>
<accession>A0A087MFH7</accession>
<dbReference type="Proteomes" id="UP000029085">
    <property type="component" value="Unassembled WGS sequence"/>
</dbReference>
<dbReference type="PROSITE" id="PS51257">
    <property type="entry name" value="PROKAR_LIPOPROTEIN"/>
    <property type="match status" value="1"/>
</dbReference>
<reference evidence="4" key="1">
    <citation type="submission" date="2013-08" db="EMBL/GenBank/DDBJ databases">
        <title>Genome sequencing of Arenimonas donghaensis.</title>
        <authorList>
            <person name="Chen F."/>
            <person name="Wang G."/>
        </authorList>
    </citation>
    <scope>NUCLEOTIDE SEQUENCE [LARGE SCALE GENOMIC DNA]</scope>
    <source>
        <strain evidence="4">HO3-R19</strain>
    </source>
</reference>
<evidence type="ECO:0000313" key="4">
    <source>
        <dbReference type="Proteomes" id="UP000029085"/>
    </source>
</evidence>
<dbReference type="Pfam" id="PF14534">
    <property type="entry name" value="DUF4440"/>
    <property type="match status" value="1"/>
</dbReference>
<protein>
    <recommendedName>
        <fullName evidence="2">DUF4440 domain-containing protein</fullName>
    </recommendedName>
</protein>
<feature type="signal peptide" evidence="1">
    <location>
        <begin position="1"/>
        <end position="23"/>
    </location>
</feature>
<dbReference type="RefSeq" id="WP_034225648.1">
    <property type="nucleotide sequence ID" value="NZ_AVCJ01000050.1"/>
</dbReference>
<dbReference type="OrthoDB" id="6385935at2"/>